<accession>A0A7I8XNA3</accession>
<reference evidence="1" key="1">
    <citation type="submission" date="2020-09" db="EMBL/GenBank/DDBJ databases">
        <authorList>
            <person name="Kikuchi T."/>
        </authorList>
    </citation>
    <scope>NUCLEOTIDE SEQUENCE</scope>
    <source>
        <strain evidence="1">Ka4C1</strain>
    </source>
</reference>
<keyword evidence="2" id="KW-1185">Reference proteome</keyword>
<dbReference type="AlphaFoldDB" id="A0A7I8XNA3"/>
<evidence type="ECO:0000313" key="1">
    <source>
        <dbReference type="EMBL" id="CAD5208272.1"/>
    </source>
</evidence>
<proteinExistence type="predicted"/>
<sequence>MALRFNDDLSLKMAQSIRIKMMDEEENVAVSGNIITESSIRHAFLLPPDAVVKLSYGSNGIQTNCRTDAAGTSFLLPDGWSTMQFFARSATPMYRALNERPTSPYYPALPPNPAPTSEAVIKWMFFLPDQMGKSATICVHPRFFVTFRHGTHLRLKVGDALTMYTAEKEANEQVGIDVCVVNVNEELDFVLLKSKSDVVERGPSIARAQESEPFTLAGFGNEQGSLSCLPGEIHSCREYYFRGDVQQLGPFILGTSRSSRGDSGGGIWGSRGLIGMNHGCTTMPPQLHHLAISEAATFSAKNIIIPACWFKYAYMEELEKERKKEKVASPPQKKPCLQTEVEGLGTFYGSSD</sequence>
<comment type="caution">
    <text evidence="1">The sequence shown here is derived from an EMBL/GenBank/DDBJ whole genome shotgun (WGS) entry which is preliminary data.</text>
</comment>
<dbReference type="Proteomes" id="UP000659654">
    <property type="component" value="Unassembled WGS sequence"/>
</dbReference>
<organism evidence="1 2">
    <name type="scientific">Bursaphelenchus xylophilus</name>
    <name type="common">Pinewood nematode worm</name>
    <name type="synonym">Aphelenchoides xylophilus</name>
    <dbReference type="NCBI Taxonomy" id="6326"/>
    <lineage>
        <taxon>Eukaryota</taxon>
        <taxon>Metazoa</taxon>
        <taxon>Ecdysozoa</taxon>
        <taxon>Nematoda</taxon>
        <taxon>Chromadorea</taxon>
        <taxon>Rhabditida</taxon>
        <taxon>Tylenchina</taxon>
        <taxon>Tylenchomorpha</taxon>
        <taxon>Aphelenchoidea</taxon>
        <taxon>Aphelenchoididae</taxon>
        <taxon>Bursaphelenchus</taxon>
    </lineage>
</organism>
<evidence type="ECO:0000313" key="2">
    <source>
        <dbReference type="Proteomes" id="UP000659654"/>
    </source>
</evidence>
<dbReference type="InterPro" id="IPR009003">
    <property type="entry name" value="Peptidase_S1_PA"/>
</dbReference>
<dbReference type="Proteomes" id="UP000582659">
    <property type="component" value="Unassembled WGS sequence"/>
</dbReference>
<dbReference type="OrthoDB" id="5837890at2759"/>
<protein>
    <submittedName>
        <fullName evidence="1">(pine wood nematode) hypothetical protein</fullName>
    </submittedName>
</protein>
<dbReference type="EMBL" id="CAJFCV020000001">
    <property type="protein sequence ID" value="CAG9080834.1"/>
    <property type="molecule type" value="Genomic_DNA"/>
</dbReference>
<dbReference type="EMBL" id="CAJFDI010000001">
    <property type="protein sequence ID" value="CAD5208272.1"/>
    <property type="molecule type" value="Genomic_DNA"/>
</dbReference>
<gene>
    <name evidence="1" type="ORF">BXYJ_LOCUS508</name>
</gene>
<name>A0A7I8XNA3_BURXY</name>
<dbReference type="SUPFAM" id="SSF50494">
    <property type="entry name" value="Trypsin-like serine proteases"/>
    <property type="match status" value="1"/>
</dbReference>